<sequence length="104" mass="11654">MQTGFFKDAETVSFACDAMRRKFLMADKYKPQRMFKGHITLIRAEQGAAREEDVGHDYGISQVSESSDVRMVSGDHDSIVQGKKSPDTVKIINEIILNTDKTNA</sequence>
<dbReference type="SUPFAM" id="SSF53474">
    <property type="entry name" value="alpha/beta-Hydrolases"/>
    <property type="match status" value="1"/>
</dbReference>
<evidence type="ECO:0000313" key="2">
    <source>
        <dbReference type="WBParaSite" id="PDA_v2.g28975.t1"/>
    </source>
</evidence>
<dbReference type="Proteomes" id="UP000887578">
    <property type="component" value="Unplaced"/>
</dbReference>
<evidence type="ECO:0000313" key="1">
    <source>
        <dbReference type="Proteomes" id="UP000887578"/>
    </source>
</evidence>
<protein>
    <submittedName>
        <fullName evidence="2">Uncharacterized protein</fullName>
    </submittedName>
</protein>
<dbReference type="AlphaFoldDB" id="A0A914QBL6"/>
<name>A0A914QBL6_9BILA</name>
<proteinExistence type="predicted"/>
<dbReference type="Gene3D" id="3.40.50.1820">
    <property type="entry name" value="alpha/beta hydrolase"/>
    <property type="match status" value="1"/>
</dbReference>
<dbReference type="WBParaSite" id="PDA_v2.g28975.t1">
    <property type="protein sequence ID" value="PDA_v2.g28975.t1"/>
    <property type="gene ID" value="PDA_v2.g28975"/>
</dbReference>
<dbReference type="InterPro" id="IPR029058">
    <property type="entry name" value="AB_hydrolase_fold"/>
</dbReference>
<accession>A0A914QBL6</accession>
<organism evidence="1 2">
    <name type="scientific">Panagrolaimus davidi</name>
    <dbReference type="NCBI Taxonomy" id="227884"/>
    <lineage>
        <taxon>Eukaryota</taxon>
        <taxon>Metazoa</taxon>
        <taxon>Ecdysozoa</taxon>
        <taxon>Nematoda</taxon>
        <taxon>Chromadorea</taxon>
        <taxon>Rhabditida</taxon>
        <taxon>Tylenchina</taxon>
        <taxon>Panagrolaimomorpha</taxon>
        <taxon>Panagrolaimoidea</taxon>
        <taxon>Panagrolaimidae</taxon>
        <taxon>Panagrolaimus</taxon>
    </lineage>
</organism>
<keyword evidence="1" id="KW-1185">Reference proteome</keyword>
<reference evidence="2" key="1">
    <citation type="submission" date="2022-11" db="UniProtKB">
        <authorList>
            <consortium name="WormBaseParasite"/>
        </authorList>
    </citation>
    <scope>IDENTIFICATION</scope>
</reference>